<dbReference type="Pfam" id="PF12784">
    <property type="entry name" value="PDDEXK_2"/>
    <property type="match status" value="1"/>
</dbReference>
<name>A0A806KCT2_9BACT</name>
<dbReference type="PANTHER" id="PTHR41317:SF1">
    <property type="entry name" value="PD-(D_E)XK NUCLEASE FAMILY TRANSPOSASE"/>
    <property type="match status" value="1"/>
</dbReference>
<accession>A0A806KCT2</accession>
<organism evidence="1">
    <name type="scientific">uncultured bacterium contig00085</name>
    <dbReference type="NCBI Taxonomy" id="1181558"/>
    <lineage>
        <taxon>Bacteria</taxon>
        <taxon>environmental samples</taxon>
    </lineage>
</organism>
<dbReference type="NCBIfam" id="TIGR01784">
    <property type="entry name" value="T_den_put_tspse"/>
    <property type="match status" value="1"/>
</dbReference>
<dbReference type="EMBL" id="JQ844192">
    <property type="protein sequence ID" value="AGS52407.1"/>
    <property type="molecule type" value="Genomic_DNA"/>
</dbReference>
<sequence length="282" mass="32517">MAQKRTLVSFDWAAKNLLRRKANYVILEGFLTTLLGKKIKIKTIDDPEGSKKTEEQKYNRVDILAEEEKGDLVVIEIQFTPEIDYYHRMLFGSSKAITDYLSEGISYSKVRKVYSINIVYFDLGVGKDYIYYGTTSFKGLHYKDELKLSPKQKNEFGKLNIKDIFPEYYILKVDRFSNEVNGKIDEWMYLFKNSKIERGFAAPGLKEASEALEYSRLSHIEQKRYDKYVDNRRSNESSIYTAKLEGKAEEKINIAKQMKSKGLSASLIAEVTGLPIAEIKAI</sequence>
<reference evidence="1" key="1">
    <citation type="submission" date="2012-03" db="EMBL/GenBank/DDBJ databases">
        <title>Functional metagenomics reveals considerable lignocellulase gene clusters in the gut microbiome of a wood-feeding higher termite.</title>
        <authorList>
            <person name="Liu N."/>
        </authorList>
    </citation>
    <scope>NUCLEOTIDE SEQUENCE</scope>
</reference>
<evidence type="ECO:0000313" key="1">
    <source>
        <dbReference type="EMBL" id="AGS52407.1"/>
    </source>
</evidence>
<dbReference type="InterPro" id="IPR010106">
    <property type="entry name" value="RpnA"/>
</dbReference>
<dbReference type="AlphaFoldDB" id="A0A806KCT2"/>
<protein>
    <submittedName>
        <fullName evidence="1">Transposase</fullName>
    </submittedName>
</protein>
<proteinExistence type="predicted"/>
<dbReference type="PANTHER" id="PTHR41317">
    <property type="entry name" value="PD-(D_E)XK NUCLEASE FAMILY TRANSPOSASE"/>
    <property type="match status" value="1"/>
</dbReference>